<dbReference type="GO" id="GO:0005886">
    <property type="term" value="C:plasma membrane"/>
    <property type="evidence" value="ECO:0007669"/>
    <property type="project" value="TreeGrafter"/>
</dbReference>
<dbReference type="Gene3D" id="3.30.450.90">
    <property type="match status" value="1"/>
</dbReference>
<dbReference type="SUPFAM" id="SSF52540">
    <property type="entry name" value="P-loop containing nucleoside triphosphate hydrolases"/>
    <property type="match status" value="1"/>
</dbReference>
<dbReference type="GO" id="GO:0016887">
    <property type="term" value="F:ATP hydrolysis activity"/>
    <property type="evidence" value="ECO:0007669"/>
    <property type="project" value="TreeGrafter"/>
</dbReference>
<keyword evidence="3" id="KW-0067">ATP-binding</keyword>
<dbReference type="EMBL" id="CP030759">
    <property type="protein sequence ID" value="AXA36535.1"/>
    <property type="molecule type" value="Genomic_DNA"/>
</dbReference>
<dbReference type="SUPFAM" id="SSF160246">
    <property type="entry name" value="EspE N-terminal domain-like"/>
    <property type="match status" value="2"/>
</dbReference>
<dbReference type="AlphaFoldDB" id="A0A2Z4Y7Y3"/>
<feature type="domain" description="AAA+ ATPase" evidence="4">
    <location>
        <begin position="381"/>
        <end position="500"/>
    </location>
</feature>
<evidence type="ECO:0000259" key="4">
    <source>
        <dbReference type="SMART" id="SM00382"/>
    </source>
</evidence>
<evidence type="ECO:0000256" key="3">
    <source>
        <dbReference type="ARBA" id="ARBA00022840"/>
    </source>
</evidence>
<sequence length="658" mass="72847">MDKPSLQQQSQAIGRILLQEGLITENQLHYAIEVANQPGQKKRLTEILVDLGYVTKRQLREVARRHKLRVPLGQILLESGLITEQQLQEALAEQALSAKPLGEILVAKGVITEEQLAQALSEQLDFPYIVPNRRLVDRVLLKLFPDAVLREHTILPLFMDGDTVTVLIPNPEDQAAIAKIEQYTKGNFDLAIGPRSAIRQVLKEVLLDQYQYSTRAETQTRVEEAGRSGVRRYVGAPPPPEAGPERQAVSILDYLLSSAIRCRASDIHIESLKGKIRVRYRIDGKLTFQTDLPGHVGERIVRRIKVLAGLDVSDTTSVVDGHFFLNVDNTDFDLRVSVLPTVFGCSVTIRALTREIGLKDLGDLGMVGPALMRFRRFLDSPAGLVLFSGPTGSGKTTSLYAALNYLNRSDMKIVTLEEPVEFSIEGISQCELRTTAGKGMLDKIRVMMRQDPDVIVVGEIKDDESAEAVVQAVQSGHKVFSTIHADDAFGAVLRIMDRGLRNYLLASTGLASVAQRLVRQNCPQCRAPYHPRPDIFAEFHVKGSTVDAWQFMRGMGCPACNQLGFYGRTGVFEMLLLDPSIRDALLSALNAAELRRVALKTGNYLSMREAAFIKAAQGHTPLEEAFGLLSYSEQQAFAHLDLDTNTIRAWMTPNGGDL</sequence>
<dbReference type="CDD" id="cd01129">
    <property type="entry name" value="PulE-GspE-like"/>
    <property type="match status" value="1"/>
</dbReference>
<dbReference type="Gene3D" id="3.30.300.160">
    <property type="entry name" value="Type II secretion system, protein E, N-terminal domain"/>
    <property type="match status" value="1"/>
</dbReference>
<evidence type="ECO:0000313" key="6">
    <source>
        <dbReference type="Proteomes" id="UP000262583"/>
    </source>
</evidence>
<keyword evidence="2" id="KW-0547">Nucleotide-binding</keyword>
<dbReference type="SMART" id="SM00382">
    <property type="entry name" value="AAA"/>
    <property type="match status" value="1"/>
</dbReference>
<dbReference type="Pfam" id="PF00437">
    <property type="entry name" value="T2SSE"/>
    <property type="match status" value="1"/>
</dbReference>
<dbReference type="KEGG" id="schv:BRCON_1758"/>
<evidence type="ECO:0000256" key="1">
    <source>
        <dbReference type="ARBA" id="ARBA00006611"/>
    </source>
</evidence>
<dbReference type="InterPro" id="IPR007831">
    <property type="entry name" value="T2SS_GspE_N"/>
</dbReference>
<dbReference type="InterPro" id="IPR027417">
    <property type="entry name" value="P-loop_NTPase"/>
</dbReference>
<gene>
    <name evidence="5" type="ORF">BRCON_1758</name>
</gene>
<comment type="similarity">
    <text evidence="1">Belongs to the GSP E family.</text>
</comment>
<dbReference type="InterPro" id="IPR037257">
    <property type="entry name" value="T2SS_E_N_sf"/>
</dbReference>
<evidence type="ECO:0000313" key="5">
    <source>
        <dbReference type="EMBL" id="AXA36535.1"/>
    </source>
</evidence>
<dbReference type="PANTHER" id="PTHR30258:SF1">
    <property type="entry name" value="PROTEIN TRANSPORT PROTEIN HOFB HOMOLOG"/>
    <property type="match status" value="1"/>
</dbReference>
<dbReference type="Gene3D" id="3.40.50.300">
    <property type="entry name" value="P-loop containing nucleotide triphosphate hydrolases"/>
    <property type="match status" value="1"/>
</dbReference>
<evidence type="ECO:0000256" key="2">
    <source>
        <dbReference type="ARBA" id="ARBA00022741"/>
    </source>
</evidence>
<proteinExistence type="inferred from homology"/>
<dbReference type="InterPro" id="IPR001482">
    <property type="entry name" value="T2SS/T4SS_dom"/>
</dbReference>
<reference evidence="5 6" key="1">
    <citation type="submission" date="2018-05" db="EMBL/GenBank/DDBJ databases">
        <title>A metagenomic window into the 2 km-deep terrestrial subsurface aquifer revealed taxonomically and functionally diverse microbial community comprising novel uncultured bacterial lineages.</title>
        <authorList>
            <person name="Kadnikov V.V."/>
            <person name="Mardanov A.V."/>
            <person name="Beletsky A.V."/>
            <person name="Banks D."/>
            <person name="Pimenov N.V."/>
            <person name="Frank Y.A."/>
            <person name="Karnachuk O.V."/>
            <person name="Ravin N.V."/>
        </authorList>
    </citation>
    <scope>NUCLEOTIDE SEQUENCE [LARGE SCALE GENOMIC DNA]</scope>
    <source>
        <strain evidence="5">BY</strain>
    </source>
</reference>
<protein>
    <submittedName>
        <fullName evidence="5">Type IV fimbrial assembly, ATPase PilB</fullName>
    </submittedName>
</protein>
<dbReference type="Proteomes" id="UP000262583">
    <property type="component" value="Chromosome"/>
</dbReference>
<dbReference type="PANTHER" id="PTHR30258">
    <property type="entry name" value="TYPE II SECRETION SYSTEM PROTEIN GSPE-RELATED"/>
    <property type="match status" value="1"/>
</dbReference>
<dbReference type="GO" id="GO:0005524">
    <property type="term" value="F:ATP binding"/>
    <property type="evidence" value="ECO:0007669"/>
    <property type="project" value="UniProtKB-KW"/>
</dbReference>
<accession>A0A2Z4Y7Y3</accession>
<dbReference type="Pfam" id="PF05157">
    <property type="entry name" value="MshEN"/>
    <property type="match status" value="1"/>
</dbReference>
<organism evidence="5 6">
    <name type="scientific">Sumerlaea chitinivorans</name>
    <dbReference type="NCBI Taxonomy" id="2250252"/>
    <lineage>
        <taxon>Bacteria</taxon>
        <taxon>Candidatus Sumerlaeota</taxon>
        <taxon>Candidatus Sumerlaeia</taxon>
        <taxon>Candidatus Sumerlaeales</taxon>
        <taxon>Candidatus Sumerlaeaceae</taxon>
        <taxon>Candidatus Sumerlaea</taxon>
    </lineage>
</organism>
<name>A0A2Z4Y7Y3_SUMC1</name>
<dbReference type="InterPro" id="IPR003593">
    <property type="entry name" value="AAA+_ATPase"/>
</dbReference>